<protein>
    <submittedName>
        <fullName evidence="2">Anti-sigma-28 factor FlgM family protein</fullName>
    </submittedName>
</protein>
<dbReference type="SUPFAM" id="SSF101498">
    <property type="entry name" value="Anti-sigma factor FlgM"/>
    <property type="match status" value="1"/>
</dbReference>
<proteinExistence type="predicted"/>
<feature type="domain" description="Anti-sigma-28 factor FlgM C-terminal" evidence="1">
    <location>
        <begin position="34"/>
        <end position="87"/>
    </location>
</feature>
<dbReference type="Proteomes" id="UP000006427">
    <property type="component" value="Unassembled WGS sequence"/>
</dbReference>
<keyword evidence="3" id="KW-1185">Reference proteome</keyword>
<dbReference type="Pfam" id="PF04316">
    <property type="entry name" value="FlgM"/>
    <property type="match status" value="1"/>
</dbReference>
<dbReference type="PaxDb" id="469381-Dpep_1981"/>
<sequence length="96" mass="10288">MIDKIVGSYLYNGGSPVKNRKKIDSNVGTDKKIDGVEVSDFAQTLGKAMMESRKVSDVRQDKVQAMSDSIDSGSYDPDMGILAAKLIAAGLTRSSD</sequence>
<dbReference type="InterPro" id="IPR031316">
    <property type="entry name" value="FlgM_C"/>
</dbReference>
<dbReference type="InterPro" id="IPR035890">
    <property type="entry name" value="Anti-sigma-28_factor_FlgM_sf"/>
</dbReference>
<evidence type="ECO:0000313" key="2">
    <source>
        <dbReference type="EMBL" id="EFC92005.1"/>
    </source>
</evidence>
<dbReference type="AlphaFoldDB" id="D2Z958"/>
<dbReference type="STRING" id="469381.Dpep_1981"/>
<dbReference type="EMBL" id="ABTR02000001">
    <property type="protein sequence ID" value="EFC92005.1"/>
    <property type="molecule type" value="Genomic_DNA"/>
</dbReference>
<evidence type="ECO:0000313" key="3">
    <source>
        <dbReference type="Proteomes" id="UP000006427"/>
    </source>
</evidence>
<dbReference type="eggNOG" id="COG2747">
    <property type="taxonomic scope" value="Bacteria"/>
</dbReference>
<comment type="caution">
    <text evidence="2">The sequence shown here is derived from an EMBL/GenBank/DDBJ whole genome shotgun (WGS) entry which is preliminary data.</text>
</comment>
<accession>D2Z958</accession>
<name>D2Z958_9BACT</name>
<organism evidence="2 3">
    <name type="scientific">Dethiosulfovibrio peptidovorans DSM 11002</name>
    <dbReference type="NCBI Taxonomy" id="469381"/>
    <lineage>
        <taxon>Bacteria</taxon>
        <taxon>Thermotogati</taxon>
        <taxon>Synergistota</taxon>
        <taxon>Synergistia</taxon>
        <taxon>Synergistales</taxon>
        <taxon>Dethiosulfovibrionaceae</taxon>
        <taxon>Dethiosulfovibrio</taxon>
    </lineage>
</organism>
<evidence type="ECO:0000259" key="1">
    <source>
        <dbReference type="Pfam" id="PF04316"/>
    </source>
</evidence>
<reference evidence="2 3" key="1">
    <citation type="journal article" date="2010" name="Stand. Genomic Sci.">
        <title>Permanent draft genome sequence of Dethiosulfovibrio peptidovorans type strain (SEBR 4207).</title>
        <authorList>
            <person name="Labutti K."/>
            <person name="Mayilraj S."/>
            <person name="Clum A."/>
            <person name="Lucas S."/>
            <person name="Glavina Del Rio T."/>
            <person name="Nolan M."/>
            <person name="Tice H."/>
            <person name="Cheng J.F."/>
            <person name="Pitluck S."/>
            <person name="Liolios K."/>
            <person name="Ivanova N."/>
            <person name="Mavromatis K."/>
            <person name="Mikhailova N."/>
            <person name="Pati A."/>
            <person name="Goodwin L."/>
            <person name="Chen A."/>
            <person name="Palaniappan K."/>
            <person name="Land M."/>
            <person name="Hauser L."/>
            <person name="Chang Y.J."/>
            <person name="Jeffries C.D."/>
            <person name="Rohde M."/>
            <person name="Spring S."/>
            <person name="Goker M."/>
            <person name="Woyke T."/>
            <person name="Bristow J."/>
            <person name="Eisen J.A."/>
            <person name="Markowitz V."/>
            <person name="Hugenholtz P."/>
            <person name="Kyrpides N.C."/>
            <person name="Klenk H.P."/>
            <person name="Lapidus A."/>
        </authorList>
    </citation>
    <scope>NUCLEOTIDE SEQUENCE [LARGE SCALE GENOMIC DNA]</scope>
    <source>
        <strain evidence="2 3">DSM 11002</strain>
    </source>
</reference>
<gene>
    <name evidence="2" type="ORF">Dpep_1981</name>
</gene>
<dbReference type="RefSeq" id="WP_005661778.1">
    <property type="nucleotide sequence ID" value="NZ_ABTR02000001.1"/>
</dbReference>